<reference evidence="3 4" key="1">
    <citation type="submission" date="2019-02" db="EMBL/GenBank/DDBJ databases">
        <title>Polymorphobacter sp. isolated from the lake at the Tibet of China.</title>
        <authorList>
            <person name="Li A."/>
        </authorList>
    </citation>
    <scope>NUCLEOTIDE SEQUENCE [LARGE SCALE GENOMIC DNA]</scope>
    <source>
        <strain evidence="3 4">DJ1R-1</strain>
    </source>
</reference>
<proteinExistence type="predicted"/>
<dbReference type="InterPro" id="IPR012690">
    <property type="entry name" value="HpcG"/>
</dbReference>
<dbReference type="InterPro" id="IPR050772">
    <property type="entry name" value="Hydratase-Decarb/MhpD_sf"/>
</dbReference>
<protein>
    <submittedName>
        <fullName evidence="3">2-oxo-hepta-3-ene-1,7-dioic acid hydratase</fullName>
    </submittedName>
</protein>
<organism evidence="3 4">
    <name type="scientific">Glacieibacterium arshaanense</name>
    <dbReference type="NCBI Taxonomy" id="2511025"/>
    <lineage>
        <taxon>Bacteria</taxon>
        <taxon>Pseudomonadati</taxon>
        <taxon>Pseudomonadota</taxon>
        <taxon>Alphaproteobacteria</taxon>
        <taxon>Sphingomonadales</taxon>
        <taxon>Sphingosinicellaceae</taxon>
        <taxon>Glacieibacterium</taxon>
    </lineage>
</organism>
<dbReference type="InterPro" id="IPR036663">
    <property type="entry name" value="Fumarylacetoacetase_C_sf"/>
</dbReference>
<dbReference type="GO" id="GO:0008684">
    <property type="term" value="F:2-oxopent-4-enoate hydratase activity"/>
    <property type="evidence" value="ECO:0007669"/>
    <property type="project" value="TreeGrafter"/>
</dbReference>
<dbReference type="Pfam" id="PF01557">
    <property type="entry name" value="FAA_hydrolase"/>
    <property type="match status" value="1"/>
</dbReference>
<evidence type="ECO:0000259" key="2">
    <source>
        <dbReference type="Pfam" id="PF01557"/>
    </source>
</evidence>
<dbReference type="EMBL" id="SIHO01000001">
    <property type="protein sequence ID" value="TFU05850.1"/>
    <property type="molecule type" value="Genomic_DNA"/>
</dbReference>
<sequence>MTISPQDIATLARDLHEAERSKVRIPQIAPRFPGMTMANGYAIQTAWLDIKRGEGRRTIGYKIGLTSRAMQANSSIDEPDYGSLLDDMLFAESSDVPVARFIKPLIEVELAFMLARPLKGPGVTLFDVLAATDYVTPALEIIDLRVDPVDPKTGKPMKALDTISDNAACGGVVLGGRPVKPDAVDLRWVGAMLYRNGVIEETGLAAGVLNHPATGIAWLANKLAPFDISLNSGDILLCGSFTRPVFANAGDVFHADYGALGGIGLRFV</sequence>
<keyword evidence="1" id="KW-0456">Lyase</keyword>
<dbReference type="RefSeq" id="WP_135244575.1">
    <property type="nucleotide sequence ID" value="NZ_SIHO01000001.1"/>
</dbReference>
<dbReference type="SUPFAM" id="SSF56529">
    <property type="entry name" value="FAH"/>
    <property type="match status" value="1"/>
</dbReference>
<dbReference type="PANTHER" id="PTHR30143">
    <property type="entry name" value="ACID HYDRATASE"/>
    <property type="match status" value="1"/>
</dbReference>
<dbReference type="Gene3D" id="3.90.850.10">
    <property type="entry name" value="Fumarylacetoacetase-like, C-terminal domain"/>
    <property type="match status" value="1"/>
</dbReference>
<gene>
    <name evidence="3" type="primary">hpaH</name>
    <name evidence="3" type="ORF">EUV02_02160</name>
</gene>
<evidence type="ECO:0000313" key="4">
    <source>
        <dbReference type="Proteomes" id="UP000297737"/>
    </source>
</evidence>
<name>A0A4Y9ER94_9SPHN</name>
<dbReference type="GO" id="GO:0018817">
    <property type="term" value="F:2-oxo-hept-3-ene-1,7-dioate hydratase activity"/>
    <property type="evidence" value="ECO:0007669"/>
    <property type="project" value="InterPro"/>
</dbReference>
<dbReference type="OrthoDB" id="9792137at2"/>
<dbReference type="AlphaFoldDB" id="A0A4Y9ER94"/>
<accession>A0A4Y9ER94</accession>
<dbReference type="PANTHER" id="PTHR30143:SF0">
    <property type="entry name" value="2-KETO-4-PENTENOATE HYDRATASE"/>
    <property type="match status" value="1"/>
</dbReference>
<evidence type="ECO:0000256" key="1">
    <source>
        <dbReference type="ARBA" id="ARBA00023239"/>
    </source>
</evidence>
<dbReference type="GO" id="GO:0005737">
    <property type="term" value="C:cytoplasm"/>
    <property type="evidence" value="ECO:0007669"/>
    <property type="project" value="TreeGrafter"/>
</dbReference>
<feature type="domain" description="Fumarylacetoacetase-like C-terminal" evidence="2">
    <location>
        <begin position="84"/>
        <end position="262"/>
    </location>
</feature>
<keyword evidence="4" id="KW-1185">Reference proteome</keyword>
<dbReference type="NCBIfam" id="TIGR02312">
    <property type="entry name" value="HpaH"/>
    <property type="match status" value="1"/>
</dbReference>
<dbReference type="Proteomes" id="UP000297737">
    <property type="component" value="Unassembled WGS sequence"/>
</dbReference>
<comment type="caution">
    <text evidence="3">The sequence shown here is derived from an EMBL/GenBank/DDBJ whole genome shotgun (WGS) entry which is preliminary data.</text>
</comment>
<evidence type="ECO:0000313" key="3">
    <source>
        <dbReference type="EMBL" id="TFU05850.1"/>
    </source>
</evidence>
<dbReference type="InterPro" id="IPR011234">
    <property type="entry name" value="Fumarylacetoacetase-like_C"/>
</dbReference>